<organism evidence="9 10">
    <name type="scientific">Frieseomelitta varia</name>
    <dbReference type="NCBI Taxonomy" id="561572"/>
    <lineage>
        <taxon>Eukaryota</taxon>
        <taxon>Metazoa</taxon>
        <taxon>Ecdysozoa</taxon>
        <taxon>Arthropoda</taxon>
        <taxon>Hexapoda</taxon>
        <taxon>Insecta</taxon>
        <taxon>Pterygota</taxon>
        <taxon>Neoptera</taxon>
        <taxon>Endopterygota</taxon>
        <taxon>Hymenoptera</taxon>
        <taxon>Apocrita</taxon>
        <taxon>Aculeata</taxon>
        <taxon>Apoidea</taxon>
        <taxon>Anthophila</taxon>
        <taxon>Apidae</taxon>
        <taxon>Frieseomelitta</taxon>
    </lineage>
</organism>
<feature type="transmembrane region" description="Helical" evidence="8">
    <location>
        <begin position="157"/>
        <end position="174"/>
    </location>
</feature>
<name>A0A833RS39_9HYME</name>
<dbReference type="EMBL" id="WNWW01000214">
    <property type="protein sequence ID" value="KAF3428484.1"/>
    <property type="molecule type" value="Genomic_DNA"/>
</dbReference>
<accession>A0A833RS39</accession>
<dbReference type="GO" id="GO:0030425">
    <property type="term" value="C:dendrite"/>
    <property type="evidence" value="ECO:0007669"/>
    <property type="project" value="TreeGrafter"/>
</dbReference>
<evidence type="ECO:0000256" key="8">
    <source>
        <dbReference type="RuleBase" id="RU363108"/>
    </source>
</evidence>
<feature type="transmembrane region" description="Helical" evidence="8">
    <location>
        <begin position="404"/>
        <end position="422"/>
    </location>
</feature>
<keyword evidence="3 8" id="KW-0812">Transmembrane</keyword>
<dbReference type="PANTHER" id="PTHR21143">
    <property type="entry name" value="INVERTEBRATE GUSTATORY RECEPTOR"/>
    <property type="match status" value="1"/>
</dbReference>
<comment type="similarity">
    <text evidence="8">Belongs to the insect chemoreceptor superfamily. Gustatory receptor (GR) family.</text>
</comment>
<reference evidence="9" key="1">
    <citation type="submission" date="2019-11" db="EMBL/GenBank/DDBJ databases">
        <title>The nuclear and mitochondrial genomes of Frieseomelitta varia - a highly eusocial stingless bee (Meliponini) with a permanently sterile worker caste.</title>
        <authorList>
            <person name="Freitas F.C.P."/>
            <person name="Lourenco A.P."/>
            <person name="Nunes F.M.F."/>
            <person name="Paschoal A.R."/>
            <person name="Abreu F.C.P."/>
            <person name="Barbin F.O."/>
            <person name="Bataglia L."/>
            <person name="Cardoso-Junior C.A.M."/>
            <person name="Cervoni M.S."/>
            <person name="Silva S.R."/>
            <person name="Dalarmi F."/>
            <person name="Del Lama M.A."/>
            <person name="Depintor T.S."/>
            <person name="Ferreira K.M."/>
            <person name="Goria P.S."/>
            <person name="Jaskot M.C."/>
            <person name="Lago D.C."/>
            <person name="Luna-Lucena D."/>
            <person name="Moda L.M."/>
            <person name="Nascimento L."/>
            <person name="Pedrino M."/>
            <person name="Rabico F.O."/>
            <person name="Sanches F.C."/>
            <person name="Santos D.E."/>
            <person name="Santos C.G."/>
            <person name="Vieira J."/>
            <person name="Lopes T.F."/>
            <person name="Barchuk A.R."/>
            <person name="Hartfelder K."/>
            <person name="Simoes Z.L.P."/>
            <person name="Bitondi M.M.G."/>
            <person name="Pinheiro D.G."/>
        </authorList>
    </citation>
    <scope>NUCLEOTIDE SEQUENCE</scope>
    <source>
        <strain evidence="9">USP_RPSP 00005682</strain>
        <tissue evidence="9">Whole individual</tissue>
    </source>
</reference>
<evidence type="ECO:0000256" key="5">
    <source>
        <dbReference type="ARBA" id="ARBA00023136"/>
    </source>
</evidence>
<evidence type="ECO:0000256" key="1">
    <source>
        <dbReference type="ARBA" id="ARBA00004651"/>
    </source>
</evidence>
<dbReference type="PANTHER" id="PTHR21143:SF104">
    <property type="entry name" value="GUSTATORY RECEPTOR 8A-RELATED"/>
    <property type="match status" value="1"/>
</dbReference>
<evidence type="ECO:0000256" key="6">
    <source>
        <dbReference type="ARBA" id="ARBA00023170"/>
    </source>
</evidence>
<feature type="transmembrane region" description="Helical" evidence="8">
    <location>
        <begin position="194"/>
        <end position="212"/>
    </location>
</feature>
<feature type="transmembrane region" description="Helical" evidence="8">
    <location>
        <begin position="61"/>
        <end position="79"/>
    </location>
</feature>
<sequence>MICKNCSENSEEANGKEVEVFQLAMFKPKTIRQTVEPLFAMNFLFGMGISLKKKPPRLIEYAYTVCVLILTGTIGKLALPYYKEYYIISTYALNQVIFEILIYADLLMICTLAVVNRVNAQNLRTVIALVESNDRTMEKMGLPQIYHALFVYQIKGFVFYGIFTVFFITVIYTWQFQESTAKSMKFYLTSLSYLPFPVIYISVISFCFWVTCMKLKFCQLNQLLLSMLSTSESPLYKRFLKTSNDLENKRFSSFRIVQESNGNTCKMRSVKQIHLEIIKIVKVVNDTFGVQVLLLMTISVIFTTIFLYILYRILSLDLSTNELMRELISIICWLLIYIPCVLYVNHVCAKTITEATNMGDLVCKLYESSTDKEFRAEIRNFTLQLIQNPVIFTAYGFFNLDHAFIQGVIGTITTYLVIMIQVGDISKSQPHNNTYISS</sequence>
<proteinExistence type="inferred from homology"/>
<dbReference type="GO" id="GO:0007635">
    <property type="term" value="P:chemosensory behavior"/>
    <property type="evidence" value="ECO:0007669"/>
    <property type="project" value="TreeGrafter"/>
</dbReference>
<keyword evidence="4 8" id="KW-1133">Transmembrane helix</keyword>
<dbReference type="GO" id="GO:0005886">
    <property type="term" value="C:plasma membrane"/>
    <property type="evidence" value="ECO:0007669"/>
    <property type="project" value="UniProtKB-SubCell"/>
</dbReference>
<evidence type="ECO:0000256" key="7">
    <source>
        <dbReference type="ARBA" id="ARBA00023224"/>
    </source>
</evidence>
<evidence type="ECO:0000256" key="3">
    <source>
        <dbReference type="ARBA" id="ARBA00022692"/>
    </source>
</evidence>
<dbReference type="AlphaFoldDB" id="A0A833RS39"/>
<comment type="subcellular location">
    <subcellularLocation>
        <location evidence="1 8">Cell membrane</location>
        <topology evidence="1 8">Multi-pass membrane protein</topology>
    </subcellularLocation>
</comment>
<dbReference type="InterPro" id="IPR013604">
    <property type="entry name" value="7TM_chemorcpt"/>
</dbReference>
<dbReference type="Pfam" id="PF08395">
    <property type="entry name" value="7tm_7"/>
    <property type="match status" value="1"/>
</dbReference>
<evidence type="ECO:0000313" key="9">
    <source>
        <dbReference type="EMBL" id="KAF3428484.1"/>
    </source>
</evidence>
<comment type="caution">
    <text evidence="9">The sequence shown here is derived from an EMBL/GenBank/DDBJ whole genome shotgun (WGS) entry which is preliminary data.</text>
</comment>
<dbReference type="GO" id="GO:0008049">
    <property type="term" value="P:male courtship behavior"/>
    <property type="evidence" value="ECO:0007669"/>
    <property type="project" value="TreeGrafter"/>
</dbReference>
<dbReference type="GO" id="GO:0007165">
    <property type="term" value="P:signal transduction"/>
    <property type="evidence" value="ECO:0007669"/>
    <property type="project" value="UniProtKB-KW"/>
</dbReference>
<keyword evidence="5 8" id="KW-0472">Membrane</keyword>
<dbReference type="GO" id="GO:0043025">
    <property type="term" value="C:neuronal cell body"/>
    <property type="evidence" value="ECO:0007669"/>
    <property type="project" value="TreeGrafter"/>
</dbReference>
<keyword evidence="2 8" id="KW-1003">Cell membrane</keyword>
<gene>
    <name evidence="9" type="ORF">E2986_00279</name>
</gene>
<dbReference type="GO" id="GO:0030424">
    <property type="term" value="C:axon"/>
    <property type="evidence" value="ECO:0007669"/>
    <property type="project" value="TreeGrafter"/>
</dbReference>
<dbReference type="GO" id="GO:0050909">
    <property type="term" value="P:sensory perception of taste"/>
    <property type="evidence" value="ECO:0007669"/>
    <property type="project" value="InterPro"/>
</dbReference>
<keyword evidence="6 8" id="KW-0675">Receptor</keyword>
<dbReference type="Proteomes" id="UP000655588">
    <property type="component" value="Unassembled WGS sequence"/>
</dbReference>
<keyword evidence="10" id="KW-1185">Reference proteome</keyword>
<comment type="function">
    <text evidence="8">Gustatory receptor which mediates acceptance or avoidance behavior, depending on its substrates.</text>
</comment>
<evidence type="ECO:0000256" key="4">
    <source>
        <dbReference type="ARBA" id="ARBA00022989"/>
    </source>
</evidence>
<feature type="transmembrane region" description="Helical" evidence="8">
    <location>
        <begin position="288"/>
        <end position="311"/>
    </location>
</feature>
<feature type="transmembrane region" description="Helical" evidence="8">
    <location>
        <begin position="91"/>
        <end position="115"/>
    </location>
</feature>
<keyword evidence="7 8" id="KW-0807">Transducer</keyword>
<evidence type="ECO:0000256" key="2">
    <source>
        <dbReference type="ARBA" id="ARBA00022475"/>
    </source>
</evidence>
<feature type="transmembrane region" description="Helical" evidence="8">
    <location>
        <begin position="323"/>
        <end position="344"/>
    </location>
</feature>
<evidence type="ECO:0000313" key="10">
    <source>
        <dbReference type="Proteomes" id="UP000655588"/>
    </source>
</evidence>
<protein>
    <recommendedName>
        <fullName evidence="8">Gustatory receptor</fullName>
    </recommendedName>
</protein>